<accession>A0A844GY93</accession>
<evidence type="ECO:0000313" key="2">
    <source>
        <dbReference type="Proteomes" id="UP000437131"/>
    </source>
</evidence>
<organism evidence="1 2">
    <name type="scientific">Cyanobacterium aponinum 0216</name>
    <dbReference type="NCBI Taxonomy" id="2676140"/>
    <lineage>
        <taxon>Bacteria</taxon>
        <taxon>Bacillati</taxon>
        <taxon>Cyanobacteriota</taxon>
        <taxon>Cyanophyceae</taxon>
        <taxon>Oscillatoriophycideae</taxon>
        <taxon>Chroococcales</taxon>
        <taxon>Geminocystaceae</taxon>
        <taxon>Cyanobacterium</taxon>
    </lineage>
</organism>
<reference evidence="1 2" key="1">
    <citation type="submission" date="2019-11" db="EMBL/GenBank/DDBJ databases">
        <title>Isolation of a new High Light Tolerant Cyanobacteria.</title>
        <authorList>
            <person name="Dobson Z."/>
            <person name="Vaughn N."/>
            <person name="Vaughn M."/>
            <person name="Fromme P."/>
            <person name="Mazor Y."/>
        </authorList>
    </citation>
    <scope>NUCLEOTIDE SEQUENCE [LARGE SCALE GENOMIC DNA]</scope>
    <source>
        <strain evidence="1 2">0216</strain>
    </source>
</reference>
<protein>
    <submittedName>
        <fullName evidence="1">Uncharacterized protein</fullName>
    </submittedName>
</protein>
<comment type="caution">
    <text evidence="1">The sequence shown here is derived from an EMBL/GenBank/DDBJ whole genome shotgun (WGS) entry which is preliminary data.</text>
</comment>
<dbReference type="AlphaFoldDB" id="A0A844GY93"/>
<name>A0A844GY93_9CHRO</name>
<dbReference type="EMBL" id="WMIA01000020">
    <property type="protein sequence ID" value="MTF40022.1"/>
    <property type="molecule type" value="Genomic_DNA"/>
</dbReference>
<sequence length="80" mass="9923">MSEYKFTQYFENDVLLKRPYLKKEWCIRVIQNPLKCEPQENNRFRFWGIIPEFDNKILRVITLENKTTIHNAFPDRRFKL</sequence>
<gene>
    <name evidence="1" type="ORF">GGC33_13945</name>
</gene>
<dbReference type="Proteomes" id="UP000437131">
    <property type="component" value="Unassembled WGS sequence"/>
</dbReference>
<evidence type="ECO:0000313" key="1">
    <source>
        <dbReference type="EMBL" id="MTF40022.1"/>
    </source>
</evidence>
<proteinExistence type="predicted"/>
<dbReference type="RefSeq" id="WP_015220692.1">
    <property type="nucleotide sequence ID" value="NZ_WMIA01000020.1"/>
</dbReference>